<keyword evidence="1" id="KW-0812">Transmembrane</keyword>
<dbReference type="Proteomes" id="UP001172457">
    <property type="component" value="Chromosome 3"/>
</dbReference>
<keyword evidence="1" id="KW-1133">Transmembrane helix</keyword>
<protein>
    <submittedName>
        <fullName evidence="2">Uncharacterized protein</fullName>
    </submittedName>
</protein>
<accession>A0AA38WFK9</accession>
<keyword evidence="3" id="KW-1185">Reference proteome</keyword>
<feature type="transmembrane region" description="Helical" evidence="1">
    <location>
        <begin position="131"/>
        <end position="156"/>
    </location>
</feature>
<gene>
    <name evidence="2" type="ORF">OSB04_014046</name>
</gene>
<dbReference type="AlphaFoldDB" id="A0AA38WFK9"/>
<keyword evidence="1" id="KW-0472">Membrane</keyword>
<comment type="caution">
    <text evidence="2">The sequence shown here is derived from an EMBL/GenBank/DDBJ whole genome shotgun (WGS) entry which is preliminary data.</text>
</comment>
<organism evidence="2 3">
    <name type="scientific">Centaurea solstitialis</name>
    <name type="common">yellow star-thistle</name>
    <dbReference type="NCBI Taxonomy" id="347529"/>
    <lineage>
        <taxon>Eukaryota</taxon>
        <taxon>Viridiplantae</taxon>
        <taxon>Streptophyta</taxon>
        <taxon>Embryophyta</taxon>
        <taxon>Tracheophyta</taxon>
        <taxon>Spermatophyta</taxon>
        <taxon>Magnoliopsida</taxon>
        <taxon>eudicotyledons</taxon>
        <taxon>Gunneridae</taxon>
        <taxon>Pentapetalae</taxon>
        <taxon>asterids</taxon>
        <taxon>campanulids</taxon>
        <taxon>Asterales</taxon>
        <taxon>Asteraceae</taxon>
        <taxon>Carduoideae</taxon>
        <taxon>Cardueae</taxon>
        <taxon>Centaureinae</taxon>
        <taxon>Centaurea</taxon>
    </lineage>
</organism>
<name>A0AA38WFK9_9ASTR</name>
<reference evidence="2" key="1">
    <citation type="submission" date="2023-03" db="EMBL/GenBank/DDBJ databases">
        <title>Chromosome-scale reference genome and RAD-based genetic map of yellow starthistle (Centaurea solstitialis) reveal putative structural variation and QTLs associated with invader traits.</title>
        <authorList>
            <person name="Reatini B."/>
            <person name="Cang F.A."/>
            <person name="Jiang Q."/>
            <person name="Mckibben M.T.W."/>
            <person name="Barker M.S."/>
            <person name="Rieseberg L.H."/>
            <person name="Dlugosch K.M."/>
        </authorList>
    </citation>
    <scope>NUCLEOTIDE SEQUENCE</scope>
    <source>
        <strain evidence="2">CAN-66</strain>
        <tissue evidence="2">Leaf</tissue>
    </source>
</reference>
<dbReference type="EMBL" id="JARYMX010000003">
    <property type="protein sequence ID" value="KAJ9559432.1"/>
    <property type="molecule type" value="Genomic_DNA"/>
</dbReference>
<evidence type="ECO:0000313" key="2">
    <source>
        <dbReference type="EMBL" id="KAJ9559432.1"/>
    </source>
</evidence>
<evidence type="ECO:0000313" key="3">
    <source>
        <dbReference type="Proteomes" id="UP001172457"/>
    </source>
</evidence>
<evidence type="ECO:0000256" key="1">
    <source>
        <dbReference type="SAM" id="Phobius"/>
    </source>
</evidence>
<proteinExistence type="predicted"/>
<sequence length="158" mass="18442">MEDIYLFIEPVIKGVFSLGDDLALFGKHKLAYKLADKLAYKLVHPNIAYPSPFCKSRIPRMRLKWRTYSEHVAKCLARLAFKQLNAAIKNAKLAIVLVKLKMQQEDEFFVYHLQLLVWDPQRLAMNLKGPYYLCFFAFFFPTFLIPSILSSSPILFYL</sequence>